<protein>
    <submittedName>
        <fullName evidence="4">Uncharacterized protein</fullName>
    </submittedName>
</protein>
<keyword evidence="5" id="KW-1185">Reference proteome</keyword>
<dbReference type="EMBL" id="JARJCN010000028">
    <property type="protein sequence ID" value="KAJ7087595.1"/>
    <property type="molecule type" value="Genomic_DNA"/>
</dbReference>
<evidence type="ECO:0000256" key="1">
    <source>
        <dbReference type="SAM" id="MobiDB-lite"/>
    </source>
</evidence>
<evidence type="ECO:0000313" key="4">
    <source>
        <dbReference type="EMBL" id="KAJ7087595.1"/>
    </source>
</evidence>
<dbReference type="Proteomes" id="UP001222325">
    <property type="component" value="Unassembled WGS sequence"/>
</dbReference>
<name>A0AAD6XNQ5_9AGAR</name>
<organism evidence="4 5">
    <name type="scientific">Mycena belliarum</name>
    <dbReference type="NCBI Taxonomy" id="1033014"/>
    <lineage>
        <taxon>Eukaryota</taxon>
        <taxon>Fungi</taxon>
        <taxon>Dikarya</taxon>
        <taxon>Basidiomycota</taxon>
        <taxon>Agaricomycotina</taxon>
        <taxon>Agaricomycetes</taxon>
        <taxon>Agaricomycetidae</taxon>
        <taxon>Agaricales</taxon>
        <taxon>Marasmiineae</taxon>
        <taxon>Mycenaceae</taxon>
        <taxon>Mycena</taxon>
    </lineage>
</organism>
<accession>A0AAD6XNQ5</accession>
<dbReference type="EMBL" id="JARJCN010000028">
    <property type="protein sequence ID" value="KAJ7087592.1"/>
    <property type="molecule type" value="Genomic_DNA"/>
</dbReference>
<dbReference type="AlphaFoldDB" id="A0AAD6XNQ5"/>
<reference evidence="4" key="1">
    <citation type="submission" date="2023-03" db="EMBL/GenBank/DDBJ databases">
        <title>Massive genome expansion in bonnet fungi (Mycena s.s.) driven by repeated elements and novel gene families across ecological guilds.</title>
        <authorList>
            <consortium name="Lawrence Berkeley National Laboratory"/>
            <person name="Harder C.B."/>
            <person name="Miyauchi S."/>
            <person name="Viragh M."/>
            <person name="Kuo A."/>
            <person name="Thoen E."/>
            <person name="Andreopoulos B."/>
            <person name="Lu D."/>
            <person name="Skrede I."/>
            <person name="Drula E."/>
            <person name="Henrissat B."/>
            <person name="Morin E."/>
            <person name="Kohler A."/>
            <person name="Barry K."/>
            <person name="LaButti K."/>
            <person name="Morin E."/>
            <person name="Salamov A."/>
            <person name="Lipzen A."/>
            <person name="Mereny Z."/>
            <person name="Hegedus B."/>
            <person name="Baldrian P."/>
            <person name="Stursova M."/>
            <person name="Weitz H."/>
            <person name="Taylor A."/>
            <person name="Grigoriev I.V."/>
            <person name="Nagy L.G."/>
            <person name="Martin F."/>
            <person name="Kauserud H."/>
        </authorList>
    </citation>
    <scope>NUCLEOTIDE SEQUENCE</scope>
    <source>
        <strain evidence="4">CBHHK173m</strain>
    </source>
</reference>
<evidence type="ECO:0000313" key="2">
    <source>
        <dbReference type="EMBL" id="KAJ7087592.1"/>
    </source>
</evidence>
<sequence>MSRVRAGPAHPAEATARVGSRARRMPRPSSVCSPSSAIRRVGGQTRDTHPVVRGRARRTSRVRERAAVRVSRSRPSRSRPRPNAPLVLAAQGSIGSILTLAGRPPRSALSCRRVRSAPAPASSAACTKSRYKGIKMRFRLIDGEGIAIEVGFGDWYADRNEGRVGRVELRQCP</sequence>
<dbReference type="EMBL" id="JARJCN010000028">
    <property type="protein sequence ID" value="KAJ7087594.1"/>
    <property type="molecule type" value="Genomic_DNA"/>
</dbReference>
<evidence type="ECO:0000313" key="3">
    <source>
        <dbReference type="EMBL" id="KAJ7087594.1"/>
    </source>
</evidence>
<feature type="compositionally biased region" description="Basic residues" evidence="1">
    <location>
        <begin position="71"/>
        <end position="80"/>
    </location>
</feature>
<gene>
    <name evidence="2" type="ORF">B0H15DRAFT_842527</name>
    <name evidence="3" type="ORF">B0H15DRAFT_842548</name>
    <name evidence="4" type="ORF">B0H15DRAFT_842571</name>
</gene>
<feature type="region of interest" description="Disordered" evidence="1">
    <location>
        <begin position="1"/>
        <end position="83"/>
    </location>
</feature>
<evidence type="ECO:0000313" key="5">
    <source>
        <dbReference type="Proteomes" id="UP001222325"/>
    </source>
</evidence>
<proteinExistence type="predicted"/>
<comment type="caution">
    <text evidence="4">The sequence shown here is derived from an EMBL/GenBank/DDBJ whole genome shotgun (WGS) entry which is preliminary data.</text>
</comment>